<evidence type="ECO:0000313" key="6">
    <source>
        <dbReference type="Proteomes" id="UP000199050"/>
    </source>
</evidence>
<dbReference type="AlphaFoldDB" id="A0A1G8T9X2"/>
<accession>A0A1G8T9X2</accession>
<evidence type="ECO:0000256" key="3">
    <source>
        <dbReference type="SAM" id="MobiDB-lite"/>
    </source>
</evidence>
<dbReference type="InterPro" id="IPR002491">
    <property type="entry name" value="ABC_transptr_periplasmic_BD"/>
</dbReference>
<evidence type="ECO:0000256" key="1">
    <source>
        <dbReference type="ARBA" id="ARBA00008814"/>
    </source>
</evidence>
<comment type="similarity">
    <text evidence="1">Belongs to the bacterial solute-binding protein 8 family.</text>
</comment>
<feature type="domain" description="Fe/B12 periplasmic-binding" evidence="4">
    <location>
        <begin position="136"/>
        <end position="404"/>
    </location>
</feature>
<dbReference type="InterPro" id="IPR050902">
    <property type="entry name" value="ABC_Transporter_SBP"/>
</dbReference>
<dbReference type="Proteomes" id="UP000199050">
    <property type="component" value="Unassembled WGS sequence"/>
</dbReference>
<evidence type="ECO:0000313" key="5">
    <source>
        <dbReference type="EMBL" id="SDJ37745.1"/>
    </source>
</evidence>
<reference evidence="6" key="1">
    <citation type="submission" date="2016-10" db="EMBL/GenBank/DDBJ databases">
        <authorList>
            <person name="Varghese N."/>
            <person name="Submissions S."/>
        </authorList>
    </citation>
    <scope>NUCLEOTIDE SEQUENCE [LARGE SCALE GENOMIC DNA]</scope>
    <source>
        <strain evidence="6">CGMCC 1.11012</strain>
    </source>
</reference>
<dbReference type="STRING" id="1174501.SAMN05216192_11638"/>
<evidence type="ECO:0000259" key="4">
    <source>
        <dbReference type="PROSITE" id="PS50983"/>
    </source>
</evidence>
<feature type="region of interest" description="Disordered" evidence="3">
    <location>
        <begin position="81"/>
        <end position="102"/>
    </location>
</feature>
<dbReference type="PANTHER" id="PTHR30535">
    <property type="entry name" value="VITAMIN B12-BINDING PROTEIN"/>
    <property type="match status" value="1"/>
</dbReference>
<keyword evidence="6" id="KW-1185">Reference proteome</keyword>
<feature type="coiled-coil region" evidence="2">
    <location>
        <begin position="255"/>
        <end position="282"/>
    </location>
</feature>
<protein>
    <submittedName>
        <fullName evidence="5">Iron complex transport system substrate-binding protein</fullName>
    </submittedName>
</protein>
<dbReference type="Gene3D" id="3.40.50.1980">
    <property type="entry name" value="Nitrogenase molybdenum iron protein domain"/>
    <property type="match status" value="2"/>
</dbReference>
<evidence type="ECO:0000256" key="2">
    <source>
        <dbReference type="SAM" id="Coils"/>
    </source>
</evidence>
<name>A0A1G8T9X2_9BACL</name>
<dbReference type="PANTHER" id="PTHR30535:SF7">
    <property type="entry name" value="IRON(III) DICITRATE-BINDING PROTEIN"/>
    <property type="match status" value="1"/>
</dbReference>
<gene>
    <name evidence="5" type="ORF">SAMN05216192_11638</name>
</gene>
<dbReference type="PROSITE" id="PS50983">
    <property type="entry name" value="FE_B12_PBP"/>
    <property type="match status" value="1"/>
</dbReference>
<dbReference type="SUPFAM" id="SSF53807">
    <property type="entry name" value="Helical backbone' metal receptor"/>
    <property type="match status" value="1"/>
</dbReference>
<dbReference type="Pfam" id="PF01497">
    <property type="entry name" value="Peripla_BP_2"/>
    <property type="match status" value="1"/>
</dbReference>
<organism evidence="5 6">
    <name type="scientific">Paenibacillus typhae</name>
    <dbReference type="NCBI Taxonomy" id="1174501"/>
    <lineage>
        <taxon>Bacteria</taxon>
        <taxon>Bacillati</taxon>
        <taxon>Bacillota</taxon>
        <taxon>Bacilli</taxon>
        <taxon>Bacillales</taxon>
        <taxon>Paenibacillaceae</taxon>
        <taxon>Paenibacillus</taxon>
    </lineage>
</organism>
<dbReference type="EMBL" id="FNDX01000016">
    <property type="protein sequence ID" value="SDJ37745.1"/>
    <property type="molecule type" value="Genomic_DNA"/>
</dbReference>
<keyword evidence="2" id="KW-0175">Coiled coil</keyword>
<sequence>MRIIIIDRWCCFLYSTIVFLAERKVIPSETNPSKAVTRNIEKGIGIMINVFKRFAPVLAVLLLVGILSACSSSTQNENASAATAAPTNTAAEATEAPTAAPSTKTVYPLTIENYTNNGEGTPWTAKSVTFDKAPEKVVANTQGAAELLIKLGLTDKMVGVAALYGAGDPSVQEEFKKIPVISENYASKELVVGASPDLVLGRADLFADADWGVGTVEGLNGMGIKTYLQNTSVKGATLDSLYKDIEQLGQIFDVQENAAAYIEELKQRAQKIKDESASSNAKTFAYVSDGGNGAIAVYSGNIDTFAGDVLGLLGLKNSFGDVTGDVSKEQLLATNPDVLLLSVYTGGVDPQTTLKAFYADPSLQSLNAIKNKAIYLIDFNQFWGYSYSIFDGAEKLLSDILANQ</sequence>
<proteinExistence type="inferred from homology"/>